<dbReference type="PANTHER" id="PTHR23502">
    <property type="entry name" value="MAJOR FACILITATOR SUPERFAMILY"/>
    <property type="match status" value="1"/>
</dbReference>
<dbReference type="GO" id="GO:0005886">
    <property type="term" value="C:plasma membrane"/>
    <property type="evidence" value="ECO:0007669"/>
    <property type="project" value="UniProtKB-SubCell"/>
</dbReference>
<protein>
    <submittedName>
        <fullName evidence="10">Bcr/CflA family efflux MFS transporter</fullName>
    </submittedName>
</protein>
<feature type="transmembrane region" description="Helical" evidence="8">
    <location>
        <begin position="46"/>
        <end position="66"/>
    </location>
</feature>
<dbReference type="CDD" id="cd17320">
    <property type="entry name" value="MFS_MdfA_MDR_like"/>
    <property type="match status" value="1"/>
</dbReference>
<dbReference type="OrthoDB" id="9816041at2"/>
<evidence type="ECO:0000313" key="10">
    <source>
        <dbReference type="EMBL" id="RFU18023.1"/>
    </source>
</evidence>
<comment type="caution">
    <text evidence="10">The sequence shown here is derived from an EMBL/GenBank/DDBJ whole genome shotgun (WGS) entry which is preliminary data.</text>
</comment>
<feature type="transmembrane region" description="Helical" evidence="8">
    <location>
        <begin position="280"/>
        <end position="299"/>
    </location>
</feature>
<keyword evidence="3" id="KW-0813">Transport</keyword>
<keyword evidence="7 8" id="KW-0472">Membrane</keyword>
<dbReference type="InterPro" id="IPR036259">
    <property type="entry name" value="MFS_trans_sf"/>
</dbReference>
<comment type="similarity">
    <text evidence="2">Belongs to the major facilitator superfamily. Bcr/CmlA family.</text>
</comment>
<sequence>MTSHKHNHTWIILLLGSLCVVTPFAIDMYLPAFATIAAEFGTTTSAISISLSTYFVGFALGQVIYGPLLDRFGRKRPLYVGLVIYILCSAGCAVSPSLQTFTVLRFLEALGGCVAQVAAIAMVRDFFPVKESAKIFSLLFLMIGVSPLAAPTVGSLIMAGPGWRWIFALLAAIAFVILMVTFFLLPEGHTPDHSVSLRPGPLLAGFQTIFRDRQFLTYTLAGAFSFAGLFAYVAGSPVIFMDGFHMGTKAFGIVFAVLVMGFIGGNQVNIFLLRRFSSRQIFFAALVVQVVTGLLFYAGMRGHLIGLNGTLVLFFIFLSCIGLTYPNGAALGLAPFSRDAGRASALLGFLQTGTGAVISLCIGLMGARAIALLLATTAVAGLAILLAGRAGLQEIVGSEETETVLMH</sequence>
<dbReference type="GO" id="GO:0042910">
    <property type="term" value="F:xenobiotic transmembrane transporter activity"/>
    <property type="evidence" value="ECO:0007669"/>
    <property type="project" value="InterPro"/>
</dbReference>
<evidence type="ECO:0000313" key="11">
    <source>
        <dbReference type="Proteomes" id="UP000264702"/>
    </source>
</evidence>
<feature type="transmembrane region" description="Helical" evidence="8">
    <location>
        <begin position="165"/>
        <end position="185"/>
    </location>
</feature>
<dbReference type="EMBL" id="QVQT01000001">
    <property type="protein sequence ID" value="RFU18023.1"/>
    <property type="molecule type" value="Genomic_DNA"/>
</dbReference>
<evidence type="ECO:0000256" key="7">
    <source>
        <dbReference type="ARBA" id="ARBA00023136"/>
    </source>
</evidence>
<feature type="transmembrane region" description="Helical" evidence="8">
    <location>
        <begin position="78"/>
        <end position="98"/>
    </location>
</feature>
<feature type="transmembrane region" description="Helical" evidence="8">
    <location>
        <begin position="215"/>
        <end position="239"/>
    </location>
</feature>
<reference evidence="10 11" key="1">
    <citation type="submission" date="2018-08" db="EMBL/GenBank/DDBJ databases">
        <title>Acidipila sp. 4G-K13, an acidobacterium isolated from forest soil.</title>
        <authorList>
            <person name="Gao Z.-H."/>
            <person name="Qiu L.-H."/>
        </authorList>
    </citation>
    <scope>NUCLEOTIDE SEQUENCE [LARGE SCALE GENOMIC DNA]</scope>
    <source>
        <strain evidence="10 11">4G-K13</strain>
    </source>
</reference>
<dbReference type="PROSITE" id="PS50850">
    <property type="entry name" value="MFS"/>
    <property type="match status" value="1"/>
</dbReference>
<keyword evidence="4" id="KW-1003">Cell membrane</keyword>
<feature type="transmembrane region" description="Helical" evidence="8">
    <location>
        <begin position="371"/>
        <end position="388"/>
    </location>
</feature>
<dbReference type="InterPro" id="IPR020846">
    <property type="entry name" value="MFS_dom"/>
</dbReference>
<dbReference type="Pfam" id="PF07690">
    <property type="entry name" value="MFS_1"/>
    <property type="match status" value="1"/>
</dbReference>
<evidence type="ECO:0000256" key="3">
    <source>
        <dbReference type="ARBA" id="ARBA00022448"/>
    </source>
</evidence>
<evidence type="ECO:0000256" key="5">
    <source>
        <dbReference type="ARBA" id="ARBA00022692"/>
    </source>
</evidence>
<proteinExistence type="inferred from homology"/>
<dbReference type="Proteomes" id="UP000264702">
    <property type="component" value="Unassembled WGS sequence"/>
</dbReference>
<dbReference type="AlphaFoldDB" id="A0A372IUA7"/>
<name>A0A372IUA7_9BACT</name>
<evidence type="ECO:0000256" key="8">
    <source>
        <dbReference type="SAM" id="Phobius"/>
    </source>
</evidence>
<dbReference type="InterPro" id="IPR004812">
    <property type="entry name" value="Efflux_drug-R_Bcr/CmlA"/>
</dbReference>
<feature type="transmembrane region" description="Helical" evidence="8">
    <location>
        <begin position="251"/>
        <end position="273"/>
    </location>
</feature>
<dbReference type="PANTHER" id="PTHR23502:SF132">
    <property type="entry name" value="POLYAMINE TRANSPORTER 2-RELATED"/>
    <property type="match status" value="1"/>
</dbReference>
<feature type="domain" description="Major facilitator superfamily (MFS) profile" evidence="9">
    <location>
        <begin position="11"/>
        <end position="393"/>
    </location>
</feature>
<feature type="transmembrane region" description="Helical" evidence="8">
    <location>
        <begin position="135"/>
        <end position="159"/>
    </location>
</feature>
<organism evidence="10 11">
    <name type="scientific">Paracidobacterium acidisoli</name>
    <dbReference type="NCBI Taxonomy" id="2303751"/>
    <lineage>
        <taxon>Bacteria</taxon>
        <taxon>Pseudomonadati</taxon>
        <taxon>Acidobacteriota</taxon>
        <taxon>Terriglobia</taxon>
        <taxon>Terriglobales</taxon>
        <taxon>Acidobacteriaceae</taxon>
        <taxon>Paracidobacterium</taxon>
    </lineage>
</organism>
<dbReference type="Gene3D" id="1.20.1720.10">
    <property type="entry name" value="Multidrug resistance protein D"/>
    <property type="match status" value="1"/>
</dbReference>
<evidence type="ECO:0000256" key="1">
    <source>
        <dbReference type="ARBA" id="ARBA00004651"/>
    </source>
</evidence>
<keyword evidence="5 8" id="KW-0812">Transmembrane</keyword>
<evidence type="ECO:0000256" key="6">
    <source>
        <dbReference type="ARBA" id="ARBA00022989"/>
    </source>
</evidence>
<feature type="transmembrane region" description="Helical" evidence="8">
    <location>
        <begin position="104"/>
        <end position="123"/>
    </location>
</feature>
<feature type="transmembrane region" description="Helical" evidence="8">
    <location>
        <begin position="346"/>
        <end position="365"/>
    </location>
</feature>
<accession>A0A372IUA7</accession>
<keyword evidence="6 8" id="KW-1133">Transmembrane helix</keyword>
<dbReference type="InterPro" id="IPR011701">
    <property type="entry name" value="MFS"/>
</dbReference>
<evidence type="ECO:0000259" key="9">
    <source>
        <dbReference type="PROSITE" id="PS50850"/>
    </source>
</evidence>
<feature type="transmembrane region" description="Helical" evidence="8">
    <location>
        <begin position="12"/>
        <end position="34"/>
    </location>
</feature>
<keyword evidence="11" id="KW-1185">Reference proteome</keyword>
<dbReference type="RefSeq" id="WP_117297967.1">
    <property type="nucleotide sequence ID" value="NZ_QVQT02000001.1"/>
</dbReference>
<gene>
    <name evidence="10" type="ORF">D0Y96_00070</name>
</gene>
<dbReference type="SUPFAM" id="SSF103473">
    <property type="entry name" value="MFS general substrate transporter"/>
    <property type="match status" value="1"/>
</dbReference>
<dbReference type="NCBIfam" id="TIGR00710">
    <property type="entry name" value="efflux_Bcr_CflA"/>
    <property type="match status" value="1"/>
</dbReference>
<evidence type="ECO:0000256" key="2">
    <source>
        <dbReference type="ARBA" id="ARBA00006236"/>
    </source>
</evidence>
<dbReference type="GO" id="GO:1990961">
    <property type="term" value="P:xenobiotic detoxification by transmembrane export across the plasma membrane"/>
    <property type="evidence" value="ECO:0007669"/>
    <property type="project" value="InterPro"/>
</dbReference>
<feature type="transmembrane region" description="Helical" evidence="8">
    <location>
        <begin position="305"/>
        <end position="325"/>
    </location>
</feature>
<evidence type="ECO:0000256" key="4">
    <source>
        <dbReference type="ARBA" id="ARBA00022475"/>
    </source>
</evidence>
<comment type="subcellular location">
    <subcellularLocation>
        <location evidence="1">Cell membrane</location>
        <topology evidence="1">Multi-pass membrane protein</topology>
    </subcellularLocation>
</comment>